<accession>A0A9X1X2P7</accession>
<dbReference type="AlphaFoldDB" id="A0A9X1X2P7"/>
<evidence type="ECO:0000259" key="1">
    <source>
        <dbReference type="Pfam" id="PF09992"/>
    </source>
</evidence>
<dbReference type="RefSeq" id="WP_245129069.1">
    <property type="nucleotide sequence ID" value="NZ_JALJEJ010000002.1"/>
</dbReference>
<dbReference type="Pfam" id="PF09992">
    <property type="entry name" value="NAGPA"/>
    <property type="match status" value="1"/>
</dbReference>
<dbReference type="PANTHER" id="PTHR40446">
    <property type="entry name" value="N-ACETYLGLUCOSAMINE-1-PHOSPHODIESTER ALPHA-N-ACETYLGLUCOSAMINIDASE"/>
    <property type="match status" value="1"/>
</dbReference>
<dbReference type="GO" id="GO:0016798">
    <property type="term" value="F:hydrolase activity, acting on glycosyl bonds"/>
    <property type="evidence" value="ECO:0007669"/>
    <property type="project" value="UniProtKB-KW"/>
</dbReference>
<dbReference type="Proteomes" id="UP001139450">
    <property type="component" value="Unassembled WGS sequence"/>
</dbReference>
<dbReference type="PANTHER" id="PTHR40446:SF2">
    <property type="entry name" value="N-ACETYLGLUCOSAMINE-1-PHOSPHODIESTER ALPHA-N-ACETYLGLUCOSAMINIDASE"/>
    <property type="match status" value="1"/>
</dbReference>
<name>A0A9X1X2P7_9SPHI</name>
<protein>
    <submittedName>
        <fullName evidence="2">Phosphodiester glycosidase family protein</fullName>
    </submittedName>
</protein>
<keyword evidence="2" id="KW-0378">Hydrolase</keyword>
<evidence type="ECO:0000313" key="3">
    <source>
        <dbReference type="Proteomes" id="UP001139450"/>
    </source>
</evidence>
<dbReference type="EMBL" id="JALJEJ010000002">
    <property type="protein sequence ID" value="MCJ8209240.1"/>
    <property type="molecule type" value="Genomic_DNA"/>
</dbReference>
<gene>
    <name evidence="2" type="ORF">MUY27_05940</name>
</gene>
<dbReference type="InterPro" id="IPR018711">
    <property type="entry name" value="NAGPA"/>
</dbReference>
<feature type="domain" description="Phosphodiester glycosidase" evidence="1">
    <location>
        <begin position="69"/>
        <end position="256"/>
    </location>
</feature>
<evidence type="ECO:0000313" key="2">
    <source>
        <dbReference type="EMBL" id="MCJ8209240.1"/>
    </source>
</evidence>
<keyword evidence="3" id="KW-1185">Reference proteome</keyword>
<keyword evidence="2" id="KW-0326">Glycosidase</keyword>
<organism evidence="2 3">
    <name type="scientific">Mucilaginibacter straminoryzae</name>
    <dbReference type="NCBI Taxonomy" id="2932774"/>
    <lineage>
        <taxon>Bacteria</taxon>
        <taxon>Pseudomonadati</taxon>
        <taxon>Bacteroidota</taxon>
        <taxon>Sphingobacteriia</taxon>
        <taxon>Sphingobacteriales</taxon>
        <taxon>Sphingobacteriaceae</taxon>
        <taxon>Mucilaginibacter</taxon>
    </lineage>
</organism>
<comment type="caution">
    <text evidence="2">The sequence shown here is derived from an EMBL/GenBank/DDBJ whole genome shotgun (WGS) entry which is preliminary data.</text>
</comment>
<proteinExistence type="predicted"/>
<reference evidence="2" key="1">
    <citation type="submission" date="2022-04" db="EMBL/GenBank/DDBJ databases">
        <title>Mucilaginibacter sp. RS28 isolated from freshwater.</title>
        <authorList>
            <person name="Ko S.-R."/>
        </authorList>
    </citation>
    <scope>NUCLEOTIDE SEQUENCE</scope>
    <source>
        <strain evidence="2">RS28</strain>
    </source>
</reference>
<sequence>MNFKRVEWESKRLAPGIKLKQAWFRGNSLFKSSQFISVLEVKQGGRNKFDLAFEPKVKRITSDFGQKEGAIAAINGTFFDVKNGGSVDYLRVHGQVINANRLEKNNTRARHQRAAIVVKDGLVHIDNWDGGPDWETKLLGDDVMLTGPLLLYQDKGVEMDTSLFARARHPRSAVAINDKHRVLLITVDGRDANAAGMSLFELKKILQWMHCTDAVNLDGGGSTTLWDKEDGVVNHPSDNNKWDHEGQRKVANVVILKRN</sequence>